<gene>
    <name evidence="8" type="primary">LOC116957881</name>
</gene>
<dbReference type="FunFam" id="1.20.5.1160:FF:000001">
    <property type="entry name" value="Keratin type II"/>
    <property type="match status" value="1"/>
</dbReference>
<keyword evidence="7" id="KW-1185">Reference proteome</keyword>
<dbReference type="Gene3D" id="1.20.5.500">
    <property type="entry name" value="Single helix bin"/>
    <property type="match status" value="1"/>
</dbReference>
<keyword evidence="1 4" id="KW-0403">Intermediate filament</keyword>
<evidence type="ECO:0000256" key="5">
    <source>
        <dbReference type="SAM" id="Coils"/>
    </source>
</evidence>
<feature type="domain" description="IF rod" evidence="6">
    <location>
        <begin position="187"/>
        <end position="497"/>
    </location>
</feature>
<dbReference type="SMART" id="SM01391">
    <property type="entry name" value="Filament"/>
    <property type="match status" value="1"/>
</dbReference>
<dbReference type="GO" id="GO:0031424">
    <property type="term" value="P:keratinization"/>
    <property type="evidence" value="ECO:0007669"/>
    <property type="project" value="TreeGrafter"/>
</dbReference>
<dbReference type="GO" id="GO:0045095">
    <property type="term" value="C:keratin filament"/>
    <property type="evidence" value="ECO:0007669"/>
    <property type="project" value="InterPro"/>
</dbReference>
<dbReference type="Pfam" id="PF00038">
    <property type="entry name" value="Filament"/>
    <property type="match status" value="1"/>
</dbReference>
<evidence type="ECO:0000256" key="3">
    <source>
        <dbReference type="ARBA" id="ARBA00061646"/>
    </source>
</evidence>
<dbReference type="GO" id="GO:0045109">
    <property type="term" value="P:intermediate filament organization"/>
    <property type="evidence" value="ECO:0007669"/>
    <property type="project" value="TreeGrafter"/>
</dbReference>
<sequence length="521" mass="57846">MSYSKPCEPCVPNKYVSNFAPTPKLPKPCAPCHAPCPAPALCPRPCPPRTTVRCCTPGPEPCHDSGHGFSSLAPFIHGGAFYTGGAAHGSKPSCSSYVPFTSAPCGPPPCGPVHHGSFHAPCGPAPCAPVPKCSKAVPVCPRPCPPPVCPTPCPRPSACIPRVSMEPLCPAPCVQIDRSGQNVRCQEKNAISHLNDRFASFIDKVRYLEQENKVLEAQWGCLQARVCTSDLDSMFETYAQAIKRQLDCVLADRPRLETELHQTRALADEHKLKYEAEVTGREAAEANFVAIKREADDNYMGKVQMETRVGQLSDELHFIKELFACEMQEMEERIRDMNVTIDLDTGCNFDLSSLIAEVRANYEMVAARSREEVECWYKSKMDDMAEASERHCIELRCTKNEILELSSMLQRLACEIDGLKTQRYQLESSIQEAETRGELNAHEARDATARVEMELSQAKADMARHVRDYQELMNVKLALDIEIATYRKLLEGEESRLHCVPDRCGQPCMPCDPCGPSRRCL</sequence>
<dbReference type="GeneID" id="116957881"/>
<keyword evidence="2 5" id="KW-0175">Coiled coil</keyword>
<dbReference type="SUPFAM" id="SSF64593">
    <property type="entry name" value="Intermediate filament protein, coiled coil region"/>
    <property type="match status" value="2"/>
</dbReference>
<dbReference type="PANTHER" id="PTHR45616">
    <property type="entry name" value="GATA-TYPE DOMAIN-CONTAINING PROTEIN"/>
    <property type="match status" value="1"/>
</dbReference>
<evidence type="ECO:0000259" key="6">
    <source>
        <dbReference type="PROSITE" id="PS51842"/>
    </source>
</evidence>
<organism evidence="7 8">
    <name type="scientific">Petromyzon marinus</name>
    <name type="common">Sea lamprey</name>
    <dbReference type="NCBI Taxonomy" id="7757"/>
    <lineage>
        <taxon>Eukaryota</taxon>
        <taxon>Metazoa</taxon>
        <taxon>Chordata</taxon>
        <taxon>Craniata</taxon>
        <taxon>Vertebrata</taxon>
        <taxon>Cyclostomata</taxon>
        <taxon>Hyperoartia</taxon>
        <taxon>Petromyzontiformes</taxon>
        <taxon>Petromyzontidae</taxon>
        <taxon>Petromyzon</taxon>
    </lineage>
</organism>
<dbReference type="PROSITE" id="PS51842">
    <property type="entry name" value="IF_ROD_2"/>
    <property type="match status" value="1"/>
</dbReference>
<reference evidence="8" key="1">
    <citation type="submission" date="2025-08" db="UniProtKB">
        <authorList>
            <consortium name="RefSeq"/>
        </authorList>
    </citation>
    <scope>IDENTIFICATION</scope>
    <source>
        <tissue evidence="8">Sperm</tissue>
    </source>
</reference>
<dbReference type="PRINTS" id="PR01276">
    <property type="entry name" value="TYPE2KERATIN"/>
</dbReference>
<protein>
    <submittedName>
        <fullName evidence="8">Keratin, type II cytoskeletal cochleal-like</fullName>
    </submittedName>
</protein>
<dbReference type="RefSeq" id="XP_032836208.1">
    <property type="nucleotide sequence ID" value="XM_032980317.1"/>
</dbReference>
<evidence type="ECO:0000256" key="4">
    <source>
        <dbReference type="RuleBase" id="RU000685"/>
    </source>
</evidence>
<dbReference type="GO" id="GO:0030280">
    <property type="term" value="F:structural constituent of skin epidermis"/>
    <property type="evidence" value="ECO:0007669"/>
    <property type="project" value="TreeGrafter"/>
</dbReference>
<evidence type="ECO:0000256" key="2">
    <source>
        <dbReference type="ARBA" id="ARBA00023054"/>
    </source>
</evidence>
<name>A0AAJ7UK56_PETMA</name>
<comment type="similarity">
    <text evidence="3 4">Belongs to the intermediate filament family.</text>
</comment>
<proteinExistence type="inferred from homology"/>
<accession>A0AAJ7UK56</accession>
<dbReference type="KEGG" id="pmrn:116957881"/>
<dbReference type="InterPro" id="IPR003054">
    <property type="entry name" value="Keratin_II"/>
</dbReference>
<dbReference type="PANTHER" id="PTHR45616:SF70">
    <property type="entry name" value="IF ROD DOMAIN-CONTAINING PROTEIN"/>
    <property type="match status" value="1"/>
</dbReference>
<dbReference type="GO" id="GO:0005615">
    <property type="term" value="C:extracellular space"/>
    <property type="evidence" value="ECO:0007669"/>
    <property type="project" value="TreeGrafter"/>
</dbReference>
<evidence type="ECO:0000256" key="1">
    <source>
        <dbReference type="ARBA" id="ARBA00022754"/>
    </source>
</evidence>
<dbReference type="Proteomes" id="UP001318040">
    <property type="component" value="Chromosome 64"/>
</dbReference>
<dbReference type="PROSITE" id="PS00226">
    <property type="entry name" value="IF_ROD_1"/>
    <property type="match status" value="1"/>
</dbReference>
<dbReference type="Gene3D" id="1.20.5.170">
    <property type="match status" value="1"/>
</dbReference>
<evidence type="ECO:0000313" key="7">
    <source>
        <dbReference type="Proteomes" id="UP001318040"/>
    </source>
</evidence>
<dbReference type="InterPro" id="IPR018039">
    <property type="entry name" value="IF_conserved"/>
</dbReference>
<dbReference type="Gene3D" id="1.20.5.1160">
    <property type="entry name" value="Vasodilator-stimulated phosphoprotein"/>
    <property type="match status" value="1"/>
</dbReference>
<dbReference type="InterPro" id="IPR039008">
    <property type="entry name" value="IF_rod_dom"/>
</dbReference>
<evidence type="ECO:0000313" key="8">
    <source>
        <dbReference type="RefSeq" id="XP_032836208.1"/>
    </source>
</evidence>
<dbReference type="FunFam" id="1.20.5.500:FF:000001">
    <property type="entry name" value="Type II keratin 23"/>
    <property type="match status" value="1"/>
</dbReference>
<dbReference type="AlphaFoldDB" id="A0AAJ7UK56"/>
<feature type="coiled-coil region" evidence="5">
    <location>
        <begin position="402"/>
        <end position="475"/>
    </location>
</feature>